<gene>
    <name evidence="1" type="ordered locus">Mzhil_1924</name>
</gene>
<protein>
    <submittedName>
        <fullName evidence="1">Uncharacterized protein</fullName>
    </submittedName>
</protein>
<reference evidence="1" key="1">
    <citation type="submission" date="2010-07" db="EMBL/GenBank/DDBJ databases">
        <title>The complete genome of Methanosalsum zhilinae DSM 4017.</title>
        <authorList>
            <consortium name="US DOE Joint Genome Institute (JGI-PGF)"/>
            <person name="Lucas S."/>
            <person name="Copeland A."/>
            <person name="Lapidus A."/>
            <person name="Glavina del Rio T."/>
            <person name="Dalin E."/>
            <person name="Tice H."/>
            <person name="Bruce D."/>
            <person name="Goodwin L."/>
            <person name="Pitluck S."/>
            <person name="Kyrpides N."/>
            <person name="Mavromatis K."/>
            <person name="Ovchinnikova G."/>
            <person name="Daligault H."/>
            <person name="Detter J.C."/>
            <person name="Han C."/>
            <person name="Tapia R."/>
            <person name="Larimer F."/>
            <person name="Land M."/>
            <person name="Hauser L."/>
            <person name="Markowitz V."/>
            <person name="Cheng J.-F."/>
            <person name="Hugenholtz P."/>
            <person name="Woyke T."/>
            <person name="Wu D."/>
            <person name="Spring S."/>
            <person name="Schueler E."/>
            <person name="Brambilla E."/>
            <person name="Klenk H.-P."/>
            <person name="Eisen J.A."/>
        </authorList>
    </citation>
    <scope>NUCLEOTIDE SEQUENCE</scope>
    <source>
        <strain evidence="1">DSM 4017</strain>
    </source>
</reference>
<sequence length="41" mass="4711">MIRFPDVFAGSTQCDQNLAVCNICEYDTIHKVIIKHVELMD</sequence>
<evidence type="ECO:0000313" key="1">
    <source>
        <dbReference type="EMBL" id="AEH61759.1"/>
    </source>
</evidence>
<proteinExistence type="predicted"/>
<dbReference type="HOGENOM" id="CLU_3263878_0_0_2"/>
<organism evidence="1 2">
    <name type="scientific">Methanosalsum zhilinae (strain DSM 4017 / NBRC 107636 / OCM 62 / WeN5)</name>
    <name type="common">Methanohalophilus zhilinae</name>
    <dbReference type="NCBI Taxonomy" id="679901"/>
    <lineage>
        <taxon>Archaea</taxon>
        <taxon>Methanobacteriati</taxon>
        <taxon>Methanobacteriota</taxon>
        <taxon>Stenosarchaea group</taxon>
        <taxon>Methanomicrobia</taxon>
        <taxon>Methanosarcinales</taxon>
        <taxon>Methanosarcinaceae</taxon>
        <taxon>Methanosalsum</taxon>
    </lineage>
</organism>
<keyword evidence="2" id="KW-1185">Reference proteome</keyword>
<dbReference type="KEGG" id="mzh:Mzhil_1924"/>
<dbReference type="EMBL" id="CP002101">
    <property type="protein sequence ID" value="AEH61759.1"/>
    <property type="molecule type" value="Genomic_DNA"/>
</dbReference>
<dbReference type="STRING" id="679901.Mzhil_1924"/>
<evidence type="ECO:0000313" key="2">
    <source>
        <dbReference type="Proteomes" id="UP000006622"/>
    </source>
</evidence>
<name>F7XKI5_METZD</name>
<accession>F7XKI5</accession>
<dbReference type="AlphaFoldDB" id="F7XKI5"/>
<dbReference type="Proteomes" id="UP000006622">
    <property type="component" value="Chromosome"/>
</dbReference>